<dbReference type="EMBL" id="CP020715">
    <property type="protein sequence ID" value="ARJ05203.1"/>
    <property type="molecule type" value="Genomic_DNA"/>
</dbReference>
<dbReference type="KEGG" id="cphy:B5808_08255"/>
<evidence type="ECO:0000259" key="6">
    <source>
        <dbReference type="PROSITE" id="PS50850"/>
    </source>
</evidence>
<evidence type="ECO:0000256" key="3">
    <source>
        <dbReference type="ARBA" id="ARBA00022692"/>
    </source>
</evidence>
<evidence type="ECO:0000256" key="5">
    <source>
        <dbReference type="ARBA" id="ARBA00023136"/>
    </source>
</evidence>
<dbReference type="SUPFAM" id="SSF103473">
    <property type="entry name" value="MFS general substrate transporter"/>
    <property type="match status" value="1"/>
</dbReference>
<dbReference type="RefSeq" id="WP_085019341.1">
    <property type="nucleotide sequence ID" value="NZ_BMHD01000001.1"/>
</dbReference>
<dbReference type="CDD" id="cd06173">
    <property type="entry name" value="MFS_MefA_like"/>
    <property type="match status" value="1"/>
</dbReference>
<keyword evidence="4" id="KW-1133">Transmembrane helix</keyword>
<dbReference type="Pfam" id="PF07690">
    <property type="entry name" value="MFS_1"/>
    <property type="match status" value="1"/>
</dbReference>
<evidence type="ECO:0000313" key="8">
    <source>
        <dbReference type="Proteomes" id="UP000192775"/>
    </source>
</evidence>
<feature type="domain" description="Major facilitator superfamily (MFS) profile" evidence="6">
    <location>
        <begin position="20"/>
        <end position="412"/>
    </location>
</feature>
<comment type="subcellular location">
    <subcellularLocation>
        <location evidence="1">Cell membrane</location>
        <topology evidence="1">Multi-pass membrane protein</topology>
    </subcellularLocation>
</comment>
<sequence length="429" mass="45115">MTPDDERATADPPTAPAIAPAWKGNVGLFLSGQTVSLFGSMIVQYAVMWYVTLETKSGLAVALYALAAFAPQGVVSLFGGTLADRMNRRVLVMLSDGAIAVTTLALALLMLAGVTDLWIILLAVGVRSVGAGFQTPAVQAMIPQITPPDQLMRVNGLFGTIQSAMTLLAPAAAGAVFGLFGIVPAFFIDVVTAAIGIGLLALVRVPTLERVAERRTSYRTDLVEGMRFIWSNGVVRWLLVVFAIIFLLTVAPSFITPLMVARTFGEEAWMLTVLELAFGLGMLAGGVLVSTVLAKRPPMTLILISTFGFAVLTVGMGLSPTLLVFYVLMFLFGLLVPWFSAPFMTLIQETVRPEMHGRVFSYVSIVMALATPAGMLVFGPAADVVSVQTLLVVAGALTIVTVVIAILLPSGRAALRAARAAPAGSGDGA</sequence>
<dbReference type="InterPro" id="IPR020846">
    <property type="entry name" value="MFS_dom"/>
</dbReference>
<keyword evidence="5" id="KW-0472">Membrane</keyword>
<gene>
    <name evidence="7" type="ORF">B5808_08255</name>
</gene>
<dbReference type="GO" id="GO:0005886">
    <property type="term" value="C:plasma membrane"/>
    <property type="evidence" value="ECO:0007669"/>
    <property type="project" value="UniProtKB-SubCell"/>
</dbReference>
<reference evidence="7 8" key="1">
    <citation type="submission" date="2017-04" db="EMBL/GenBank/DDBJ databases">
        <authorList>
            <person name="Afonso C.L."/>
            <person name="Miller P.J."/>
            <person name="Scott M.A."/>
            <person name="Spackman E."/>
            <person name="Goraichik I."/>
            <person name="Dimitrov K.M."/>
            <person name="Suarez D.L."/>
            <person name="Swayne D.E."/>
        </authorList>
    </citation>
    <scope>NUCLEOTIDE SEQUENCE [LARGE SCALE GENOMIC DNA]</scope>
    <source>
        <strain evidence="8">XA(T)</strain>
    </source>
</reference>
<protein>
    <submittedName>
        <fullName evidence="7">MFS transporter</fullName>
    </submittedName>
</protein>
<keyword evidence="8" id="KW-1185">Reference proteome</keyword>
<evidence type="ECO:0000256" key="2">
    <source>
        <dbReference type="ARBA" id="ARBA00022475"/>
    </source>
</evidence>
<dbReference type="GO" id="GO:0022857">
    <property type="term" value="F:transmembrane transporter activity"/>
    <property type="evidence" value="ECO:0007669"/>
    <property type="project" value="InterPro"/>
</dbReference>
<dbReference type="PANTHER" id="PTHR23513:SF11">
    <property type="entry name" value="STAPHYLOFERRIN A TRANSPORTER"/>
    <property type="match status" value="1"/>
</dbReference>
<evidence type="ECO:0000313" key="7">
    <source>
        <dbReference type="EMBL" id="ARJ05203.1"/>
    </source>
</evidence>
<name>A0A1X9LJ52_9MICO</name>
<keyword evidence="3" id="KW-0812">Transmembrane</keyword>
<dbReference type="AlphaFoldDB" id="A0A1X9LJ52"/>
<dbReference type="PANTHER" id="PTHR23513">
    <property type="entry name" value="INTEGRAL MEMBRANE EFFLUX PROTEIN-RELATED"/>
    <property type="match status" value="1"/>
</dbReference>
<dbReference type="Proteomes" id="UP000192775">
    <property type="component" value="Chromosome"/>
</dbReference>
<dbReference type="InterPro" id="IPR036259">
    <property type="entry name" value="MFS_trans_sf"/>
</dbReference>
<keyword evidence="2" id="KW-1003">Cell membrane</keyword>
<evidence type="ECO:0000256" key="1">
    <source>
        <dbReference type="ARBA" id="ARBA00004651"/>
    </source>
</evidence>
<dbReference type="Gene3D" id="1.20.1250.20">
    <property type="entry name" value="MFS general substrate transporter like domains"/>
    <property type="match status" value="1"/>
</dbReference>
<dbReference type="STRING" id="1619308.B5808_08255"/>
<accession>A0A1X9LJ52</accession>
<dbReference type="PROSITE" id="PS50850">
    <property type="entry name" value="MFS"/>
    <property type="match status" value="1"/>
</dbReference>
<evidence type="ECO:0000256" key="4">
    <source>
        <dbReference type="ARBA" id="ARBA00022989"/>
    </source>
</evidence>
<proteinExistence type="predicted"/>
<dbReference type="InterPro" id="IPR011701">
    <property type="entry name" value="MFS"/>
</dbReference>
<organism evidence="7 8">
    <name type="scientific">Cnuibacter physcomitrellae</name>
    <dbReference type="NCBI Taxonomy" id="1619308"/>
    <lineage>
        <taxon>Bacteria</taxon>
        <taxon>Bacillati</taxon>
        <taxon>Actinomycetota</taxon>
        <taxon>Actinomycetes</taxon>
        <taxon>Micrococcales</taxon>
        <taxon>Microbacteriaceae</taxon>
        <taxon>Cnuibacter</taxon>
    </lineage>
</organism>